<dbReference type="InterPro" id="IPR038404">
    <property type="entry name" value="TRAP_DctP_sf"/>
</dbReference>
<dbReference type="EMBL" id="CP015091">
    <property type="protein sequence ID" value="APZ50871.1"/>
    <property type="molecule type" value="Genomic_DNA"/>
</dbReference>
<dbReference type="RefSeq" id="WP_076695074.1">
    <property type="nucleotide sequence ID" value="NZ_CP015091.1"/>
</dbReference>
<dbReference type="Gene3D" id="3.40.190.170">
    <property type="entry name" value="Bacterial extracellular solute-binding protein, family 7"/>
    <property type="match status" value="1"/>
</dbReference>
<evidence type="ECO:0000256" key="4">
    <source>
        <dbReference type="SAM" id="SignalP"/>
    </source>
</evidence>
<proteinExistence type="predicted"/>
<evidence type="ECO:0000313" key="5">
    <source>
        <dbReference type="EMBL" id="APZ50871.1"/>
    </source>
</evidence>
<keyword evidence="6" id="KW-1185">Reference proteome</keyword>
<geneLocation type="plasmid" evidence="6">
    <name>ppaby1</name>
</geneLocation>
<keyword evidence="2 4" id="KW-0732">Signal</keyword>
<dbReference type="PANTHER" id="PTHR33376">
    <property type="match status" value="1"/>
</dbReference>
<dbReference type="AlphaFoldDB" id="A0A1P8UN85"/>
<dbReference type="Proteomes" id="UP000187059">
    <property type="component" value="Plasmid pPABY1"/>
</dbReference>
<organism evidence="5 6">
    <name type="scientific">Salipiger abyssi</name>
    <dbReference type="NCBI Taxonomy" id="1250539"/>
    <lineage>
        <taxon>Bacteria</taxon>
        <taxon>Pseudomonadati</taxon>
        <taxon>Pseudomonadota</taxon>
        <taxon>Alphaproteobacteria</taxon>
        <taxon>Rhodobacterales</taxon>
        <taxon>Roseobacteraceae</taxon>
        <taxon>Salipiger</taxon>
    </lineage>
</organism>
<comment type="subcellular location">
    <subcellularLocation>
        <location evidence="1">Periplasm</location>
    </subcellularLocation>
</comment>
<protein>
    <submittedName>
        <fullName evidence="5">TRAP-type C4-dicarboxylate transport system, periplasmic component</fullName>
    </submittedName>
</protein>
<evidence type="ECO:0000256" key="1">
    <source>
        <dbReference type="ARBA" id="ARBA00004418"/>
    </source>
</evidence>
<dbReference type="GO" id="GO:0055085">
    <property type="term" value="P:transmembrane transport"/>
    <property type="evidence" value="ECO:0007669"/>
    <property type="project" value="InterPro"/>
</dbReference>
<dbReference type="NCBIfam" id="NF037995">
    <property type="entry name" value="TRAP_S1"/>
    <property type="match status" value="1"/>
</dbReference>
<reference evidence="5 6" key="1">
    <citation type="submission" date="2016-04" db="EMBL/GenBank/DDBJ databases">
        <title>Deep-sea bacteria in the southern Pacific.</title>
        <authorList>
            <person name="Tang K."/>
        </authorList>
    </citation>
    <scope>NUCLEOTIDE SEQUENCE [LARGE SCALE GENOMIC DNA]</scope>
    <source>
        <strain evidence="5 6">JLT2014</strain>
        <plasmid evidence="6">ppaby1</plasmid>
    </source>
</reference>
<dbReference type="Pfam" id="PF03480">
    <property type="entry name" value="DctP"/>
    <property type="match status" value="1"/>
</dbReference>
<sequence length="324" mass="35258" precursor="true">MKTILNTVAAGALALTFVAGQAQAETMRVLASWDQSFPSVGKVLNAYTDYLEENIKGLNMPISGPETIPPFEQFEPVSRGLFDVLFTSGSYHYTTLSMGMALDTLKGGLDDWEKAGIMAYVDEEYQKLGMKVLGVLVDPGGYQVVLKEPLTGDALTGRKIRGTPSYHAALNKLGAAPVVLSGSEIYPALERGTIDGAAWPILGTVSFRWYEVADYLMRPSFGQTAYLLLVNLDTWNGLDDATREQIEAATQEFEPMASDLFREIVGEEVATLEENGMQVTELTDEQASALQQGWFVGQMDLAATTSPDQIAKMRGLASDAHLSY</sequence>
<feature type="chain" id="PRO_5012410880" evidence="4">
    <location>
        <begin position="25"/>
        <end position="324"/>
    </location>
</feature>
<keyword evidence="3" id="KW-0574">Periplasm</keyword>
<name>A0A1P8UN85_9RHOB</name>
<dbReference type="GO" id="GO:0042597">
    <property type="term" value="C:periplasmic space"/>
    <property type="evidence" value="ECO:0007669"/>
    <property type="project" value="UniProtKB-SubCell"/>
</dbReference>
<feature type="signal peptide" evidence="4">
    <location>
        <begin position="1"/>
        <end position="24"/>
    </location>
</feature>
<gene>
    <name evidence="5" type="ORF">Ga0080574_TMP537</name>
</gene>
<accession>A0A1P8UN85</accession>
<dbReference type="PANTHER" id="PTHR33376:SF5">
    <property type="entry name" value="EXTRACYTOPLASMIC SOLUTE RECEPTOR PROTEIN"/>
    <property type="match status" value="1"/>
</dbReference>
<evidence type="ECO:0000256" key="3">
    <source>
        <dbReference type="ARBA" id="ARBA00022764"/>
    </source>
</evidence>
<evidence type="ECO:0000256" key="2">
    <source>
        <dbReference type="ARBA" id="ARBA00022729"/>
    </source>
</evidence>
<evidence type="ECO:0000313" key="6">
    <source>
        <dbReference type="Proteomes" id="UP000187059"/>
    </source>
</evidence>
<dbReference type="InterPro" id="IPR018389">
    <property type="entry name" value="DctP_fam"/>
</dbReference>
<dbReference type="KEGG" id="paby:Ga0080574_TMP537"/>
<keyword evidence="5" id="KW-0614">Plasmid</keyword>